<dbReference type="Pfam" id="PF12625">
    <property type="entry name" value="Arabinose_bd"/>
    <property type="match status" value="1"/>
</dbReference>
<dbReference type="PANTHER" id="PTHR47894">
    <property type="entry name" value="HTH-TYPE TRANSCRIPTIONAL REGULATOR GADX"/>
    <property type="match status" value="1"/>
</dbReference>
<evidence type="ECO:0000256" key="3">
    <source>
        <dbReference type="ARBA" id="ARBA00023163"/>
    </source>
</evidence>
<proteinExistence type="predicted"/>
<evidence type="ECO:0000313" key="6">
    <source>
        <dbReference type="Proteomes" id="UP000380867"/>
    </source>
</evidence>
<dbReference type="GO" id="GO:0003700">
    <property type="term" value="F:DNA-binding transcription factor activity"/>
    <property type="evidence" value="ECO:0007669"/>
    <property type="project" value="InterPro"/>
</dbReference>
<comment type="caution">
    <text evidence="5">The sequence shown here is derived from an EMBL/GenBank/DDBJ whole genome shotgun (WGS) entry which is preliminary data.</text>
</comment>
<dbReference type="GO" id="GO:0005829">
    <property type="term" value="C:cytosol"/>
    <property type="evidence" value="ECO:0007669"/>
    <property type="project" value="TreeGrafter"/>
</dbReference>
<keyword evidence="2" id="KW-0238">DNA-binding</keyword>
<dbReference type="PANTHER" id="PTHR47894:SF4">
    <property type="entry name" value="HTH-TYPE TRANSCRIPTIONAL REGULATOR GADX"/>
    <property type="match status" value="1"/>
</dbReference>
<evidence type="ECO:0000256" key="1">
    <source>
        <dbReference type="ARBA" id="ARBA00023015"/>
    </source>
</evidence>
<gene>
    <name evidence="5" type="ORF">ESP70_010660</name>
</gene>
<keyword evidence="3" id="KW-0804">Transcription</keyword>
<keyword evidence="1" id="KW-0805">Transcription regulation</keyword>
<evidence type="ECO:0000313" key="5">
    <source>
        <dbReference type="EMBL" id="KAA1397799.1"/>
    </source>
</evidence>
<dbReference type="AlphaFoldDB" id="A0A5M4FF10"/>
<dbReference type="Pfam" id="PF12833">
    <property type="entry name" value="HTH_18"/>
    <property type="match status" value="1"/>
</dbReference>
<dbReference type="Gene3D" id="1.10.10.60">
    <property type="entry name" value="Homeodomain-like"/>
    <property type="match status" value="1"/>
</dbReference>
<organism evidence="5 6">
    <name type="scientific">Aeromicrobium ginsengisoli</name>
    <dbReference type="NCBI Taxonomy" id="363867"/>
    <lineage>
        <taxon>Bacteria</taxon>
        <taxon>Bacillati</taxon>
        <taxon>Actinomycetota</taxon>
        <taxon>Actinomycetes</taxon>
        <taxon>Propionibacteriales</taxon>
        <taxon>Nocardioidaceae</taxon>
        <taxon>Aeromicrobium</taxon>
    </lineage>
</organism>
<dbReference type="SMART" id="SM00342">
    <property type="entry name" value="HTH_ARAC"/>
    <property type="match status" value="1"/>
</dbReference>
<keyword evidence="6" id="KW-1185">Reference proteome</keyword>
<dbReference type="PROSITE" id="PS01124">
    <property type="entry name" value="HTH_ARAC_FAMILY_2"/>
    <property type="match status" value="1"/>
</dbReference>
<dbReference type="OrthoDB" id="5241536at2"/>
<sequence>MANLIRGGSLLNYAELVTELGGDPEPLLRAQGIDPGVTTDADKFIRYTAHAAAVGAAARALDCPDFGMRLARVQGIEILGPVSVIIRNSETVADAVEGGTRFLYYCSPAEVTQLVRGRWTSALTLEVALRPFPDREHAIEKGLAISMDMFRLLLGDDFVPERVTMTHQQMSASEVYEEMFGCVVEFGSDTNSIHVSNQHLAKPVLGRDAAALTLAQDYLSQIRPDLAVADNIRDLTHRLLTVGDASLNSVARAMSLHPRVVQRRLAECGTNFEDILDDLRRTMAWQLSATGMQASQIATMLGYSEQSSFTRACRRWYDESPRQLLTRRRLTGTGS</sequence>
<dbReference type="RefSeq" id="WP_149689244.1">
    <property type="nucleotide sequence ID" value="NZ_SDPQ02000002.1"/>
</dbReference>
<dbReference type="InterPro" id="IPR032687">
    <property type="entry name" value="AraC-type_N"/>
</dbReference>
<dbReference type="Proteomes" id="UP000380867">
    <property type="component" value="Unassembled WGS sequence"/>
</dbReference>
<protein>
    <submittedName>
        <fullName evidence="5">AraC family transcriptional regulator</fullName>
    </submittedName>
</protein>
<dbReference type="GO" id="GO:0000976">
    <property type="term" value="F:transcription cis-regulatory region binding"/>
    <property type="evidence" value="ECO:0007669"/>
    <property type="project" value="TreeGrafter"/>
</dbReference>
<reference evidence="5" key="1">
    <citation type="submission" date="2019-09" db="EMBL/GenBank/DDBJ databases">
        <authorList>
            <person name="Li J."/>
        </authorList>
    </citation>
    <scope>NUCLEOTIDE SEQUENCE [LARGE SCALE GENOMIC DNA]</scope>
    <source>
        <strain evidence="5">JCM 14732</strain>
    </source>
</reference>
<dbReference type="EMBL" id="SDPQ02000002">
    <property type="protein sequence ID" value="KAA1397799.1"/>
    <property type="molecule type" value="Genomic_DNA"/>
</dbReference>
<name>A0A5M4FF10_9ACTN</name>
<dbReference type="InterPro" id="IPR009057">
    <property type="entry name" value="Homeodomain-like_sf"/>
</dbReference>
<dbReference type="InterPro" id="IPR018060">
    <property type="entry name" value="HTH_AraC"/>
</dbReference>
<accession>A0A5M4FF10</accession>
<evidence type="ECO:0000259" key="4">
    <source>
        <dbReference type="PROSITE" id="PS01124"/>
    </source>
</evidence>
<feature type="domain" description="HTH araC/xylS-type" evidence="4">
    <location>
        <begin position="230"/>
        <end position="327"/>
    </location>
</feature>
<dbReference type="SUPFAM" id="SSF46689">
    <property type="entry name" value="Homeodomain-like"/>
    <property type="match status" value="1"/>
</dbReference>
<evidence type="ECO:0000256" key="2">
    <source>
        <dbReference type="ARBA" id="ARBA00023125"/>
    </source>
</evidence>